<gene>
    <name evidence="4" type="ORF">SAMN05444349_13048</name>
</gene>
<keyword evidence="4" id="KW-0808">Transferase</keyword>
<dbReference type="RefSeq" id="WP_025075636.1">
    <property type="nucleotide sequence ID" value="NZ_FQVD01000030.1"/>
</dbReference>
<keyword evidence="2" id="KW-0812">Transmembrane</keyword>
<dbReference type="Pfam" id="PF02397">
    <property type="entry name" value="Bac_transf"/>
    <property type="match status" value="1"/>
</dbReference>
<dbReference type="PANTHER" id="PTHR30576:SF20">
    <property type="entry name" value="QUINOVOSAMINEPHOSPHOTRANSFERAE-RELATED"/>
    <property type="match status" value="1"/>
</dbReference>
<dbReference type="STRING" id="871325.SAMN05444349_13048"/>
<name>A0A1M5DRN0_9BACE</name>
<feature type="domain" description="Bacterial sugar transferase" evidence="3">
    <location>
        <begin position="7"/>
        <end position="194"/>
    </location>
</feature>
<dbReference type="AlphaFoldDB" id="A0A1M5DRN0"/>
<evidence type="ECO:0000259" key="3">
    <source>
        <dbReference type="Pfam" id="PF02397"/>
    </source>
</evidence>
<accession>A0A1M5DRN0</accession>
<evidence type="ECO:0000256" key="2">
    <source>
        <dbReference type="SAM" id="Phobius"/>
    </source>
</evidence>
<dbReference type="InterPro" id="IPR003362">
    <property type="entry name" value="Bact_transf"/>
</dbReference>
<dbReference type="PANTHER" id="PTHR30576">
    <property type="entry name" value="COLANIC BIOSYNTHESIS UDP-GLUCOSE LIPID CARRIER TRANSFERASE"/>
    <property type="match status" value="1"/>
</dbReference>
<organism evidence="4 5">
    <name type="scientific">Bacteroides faecichinchillae</name>
    <dbReference type="NCBI Taxonomy" id="871325"/>
    <lineage>
        <taxon>Bacteria</taxon>
        <taxon>Pseudomonadati</taxon>
        <taxon>Bacteroidota</taxon>
        <taxon>Bacteroidia</taxon>
        <taxon>Bacteroidales</taxon>
        <taxon>Bacteroidaceae</taxon>
        <taxon>Bacteroides</taxon>
    </lineage>
</organism>
<dbReference type="GO" id="GO:0016780">
    <property type="term" value="F:phosphotransferase activity, for other substituted phosphate groups"/>
    <property type="evidence" value="ECO:0007669"/>
    <property type="project" value="TreeGrafter"/>
</dbReference>
<evidence type="ECO:0000313" key="5">
    <source>
        <dbReference type="Proteomes" id="UP000184436"/>
    </source>
</evidence>
<dbReference type="Proteomes" id="UP000184436">
    <property type="component" value="Unassembled WGS sequence"/>
</dbReference>
<dbReference type="OrthoDB" id="9808602at2"/>
<proteinExistence type="inferred from homology"/>
<evidence type="ECO:0000256" key="1">
    <source>
        <dbReference type="ARBA" id="ARBA00006464"/>
    </source>
</evidence>
<dbReference type="EMBL" id="FQVD01000030">
    <property type="protein sequence ID" value="SHF69585.1"/>
    <property type="molecule type" value="Genomic_DNA"/>
</dbReference>
<keyword evidence="2" id="KW-0472">Membrane</keyword>
<protein>
    <submittedName>
        <fullName evidence="4">Sugar transferase involved in LPS biosynthesis (Colanic, teichoic acid)</fullName>
    </submittedName>
</protein>
<sequence>MGKFLIRCYEILFAVLFITVFLWVYMITWITIHIVSPGPAIYKARRVGLHGKIFTCYKFRSMRVDSGKVRLTTLLNDDRVFPFGKFIRATKIDEMPQAFNILFGDMSIVGPRPEDEANAANYYVGEYKHILDVKPGLTSPASLYDYTHGEKYEDSDLYEKEFIPQKLKLELYYVDHKSFFYDNYLILKTSWLILLTILGKKNFEVPKELEAKNIT</sequence>
<evidence type="ECO:0000313" key="4">
    <source>
        <dbReference type="EMBL" id="SHF69585.1"/>
    </source>
</evidence>
<feature type="transmembrane region" description="Helical" evidence="2">
    <location>
        <begin position="12"/>
        <end position="35"/>
    </location>
</feature>
<comment type="similarity">
    <text evidence="1">Belongs to the bacterial sugar transferase family.</text>
</comment>
<keyword evidence="2" id="KW-1133">Transmembrane helix</keyword>
<keyword evidence="5" id="KW-1185">Reference proteome</keyword>
<reference evidence="4 5" key="1">
    <citation type="submission" date="2016-11" db="EMBL/GenBank/DDBJ databases">
        <authorList>
            <person name="Jaros S."/>
            <person name="Januszkiewicz K."/>
            <person name="Wedrychowicz H."/>
        </authorList>
    </citation>
    <scope>NUCLEOTIDE SEQUENCE [LARGE SCALE GENOMIC DNA]</scope>
    <source>
        <strain evidence="4 5">DSM 26883</strain>
    </source>
</reference>